<gene>
    <name evidence="2" type="ORF">B0H16DRAFT_1452046</name>
</gene>
<reference evidence="2" key="1">
    <citation type="submission" date="2023-03" db="EMBL/GenBank/DDBJ databases">
        <title>Massive genome expansion in bonnet fungi (Mycena s.s.) driven by repeated elements and novel gene families across ecological guilds.</title>
        <authorList>
            <consortium name="Lawrence Berkeley National Laboratory"/>
            <person name="Harder C.B."/>
            <person name="Miyauchi S."/>
            <person name="Viragh M."/>
            <person name="Kuo A."/>
            <person name="Thoen E."/>
            <person name="Andreopoulos B."/>
            <person name="Lu D."/>
            <person name="Skrede I."/>
            <person name="Drula E."/>
            <person name="Henrissat B."/>
            <person name="Morin E."/>
            <person name="Kohler A."/>
            <person name="Barry K."/>
            <person name="LaButti K."/>
            <person name="Morin E."/>
            <person name="Salamov A."/>
            <person name="Lipzen A."/>
            <person name="Mereny Z."/>
            <person name="Hegedus B."/>
            <person name="Baldrian P."/>
            <person name="Stursova M."/>
            <person name="Weitz H."/>
            <person name="Taylor A."/>
            <person name="Grigoriev I.V."/>
            <person name="Nagy L.G."/>
            <person name="Martin F."/>
            <person name="Kauserud H."/>
        </authorList>
    </citation>
    <scope>NUCLEOTIDE SEQUENCE</scope>
    <source>
        <strain evidence="2">CBHHK182m</strain>
    </source>
</reference>
<evidence type="ECO:0000313" key="2">
    <source>
        <dbReference type="EMBL" id="KAJ7770599.1"/>
    </source>
</evidence>
<sequence>MPLSSLLSLVAFRKMPRTLTGFQGFALLTKTARRLEAIGLRRDKVSLAHRRSILDGLIQTLAGTAPAVSELARFLRTTRTAYSEIPIGFRHGGQNLTVHDVHSAISALVSLRIGPCCSRRQGMRTLLSLSALHRGASGLFTGADQPRTHTVFFLVSQVTGRVLRTFHGTTVGLTTRRDTDGVDRKGATITQRHKALSRQVMDAIARGYISGGTTGQNQAEISKIFQERDRESGKWEIGFFRSGTCGESDPTVLILQTFRRQNHTLPPQPGGRVAFHRRHADHPHRRTTRAFANAPLPLVHCGPNLDAFKTWCKTCSIYATKIIQRLVGVKVVRDLAALPVPALKRILYEARGRATGAKGRHEGRGYERKSQQMKSRWMKSRRSRTITKCLMKENKTRGRASKRGVGQRNWR</sequence>
<proteinExistence type="predicted"/>
<organism evidence="2 3">
    <name type="scientific">Mycena metata</name>
    <dbReference type="NCBI Taxonomy" id="1033252"/>
    <lineage>
        <taxon>Eukaryota</taxon>
        <taxon>Fungi</taxon>
        <taxon>Dikarya</taxon>
        <taxon>Basidiomycota</taxon>
        <taxon>Agaricomycotina</taxon>
        <taxon>Agaricomycetes</taxon>
        <taxon>Agaricomycetidae</taxon>
        <taxon>Agaricales</taxon>
        <taxon>Marasmiineae</taxon>
        <taxon>Mycenaceae</taxon>
        <taxon>Mycena</taxon>
    </lineage>
</organism>
<accession>A0AAD7JS23</accession>
<keyword evidence="3" id="KW-1185">Reference proteome</keyword>
<name>A0AAD7JS23_9AGAR</name>
<evidence type="ECO:0000256" key="1">
    <source>
        <dbReference type="SAM" id="MobiDB-lite"/>
    </source>
</evidence>
<dbReference type="AlphaFoldDB" id="A0AAD7JS23"/>
<feature type="compositionally biased region" description="Basic and acidic residues" evidence="1">
    <location>
        <begin position="359"/>
        <end position="370"/>
    </location>
</feature>
<feature type="region of interest" description="Disordered" evidence="1">
    <location>
        <begin position="354"/>
        <end position="379"/>
    </location>
</feature>
<protein>
    <submittedName>
        <fullName evidence="2">Uncharacterized protein</fullName>
    </submittedName>
</protein>
<comment type="caution">
    <text evidence="2">The sequence shown here is derived from an EMBL/GenBank/DDBJ whole genome shotgun (WGS) entry which is preliminary data.</text>
</comment>
<evidence type="ECO:0000313" key="3">
    <source>
        <dbReference type="Proteomes" id="UP001215598"/>
    </source>
</evidence>
<dbReference type="Proteomes" id="UP001215598">
    <property type="component" value="Unassembled WGS sequence"/>
</dbReference>
<dbReference type="EMBL" id="JARKIB010000016">
    <property type="protein sequence ID" value="KAJ7770599.1"/>
    <property type="molecule type" value="Genomic_DNA"/>
</dbReference>